<feature type="transmembrane region" description="Helical" evidence="1">
    <location>
        <begin position="23"/>
        <end position="50"/>
    </location>
</feature>
<organism evidence="2 3">
    <name type="scientific">Metamycoplasma equirhinis</name>
    <dbReference type="NCBI Taxonomy" id="92402"/>
    <lineage>
        <taxon>Bacteria</taxon>
        <taxon>Bacillati</taxon>
        <taxon>Mycoplasmatota</taxon>
        <taxon>Mycoplasmoidales</taxon>
        <taxon>Metamycoplasmataceae</taxon>
        <taxon>Metamycoplasma</taxon>
    </lineage>
</organism>
<evidence type="ECO:0000313" key="2">
    <source>
        <dbReference type="EMBL" id="WPB54114.1"/>
    </source>
</evidence>
<accession>A0ABZ0PAX5</accession>
<reference evidence="2" key="1">
    <citation type="submission" date="2023-11" db="EMBL/GenBank/DDBJ databases">
        <title>Completed genome sequence of Mycoplasma equirhinis type strain M432/72.</title>
        <authorList>
            <person name="Spergser J."/>
        </authorList>
    </citation>
    <scope>NUCLEOTIDE SEQUENCE [LARGE SCALE GENOMIC DNA]</scope>
    <source>
        <strain evidence="2">M432/72</strain>
    </source>
</reference>
<dbReference type="EMBL" id="CP137845">
    <property type="protein sequence ID" value="WPB54114.1"/>
    <property type="molecule type" value="Genomic_DNA"/>
</dbReference>
<proteinExistence type="predicted"/>
<dbReference type="RefSeq" id="WP_140031580.1">
    <property type="nucleotide sequence ID" value="NZ_CP137845.1"/>
</dbReference>
<sequence>MIETKGGNLSGFKIIDSKRAKQIFGGFAITTLISTILSFVPVAIGAVGALTGIAKIANASKGEIKTKDGFNVKWDNNESNIGYNIGFHYCF</sequence>
<name>A0ABZ0PAX5_9BACT</name>
<dbReference type="GeneID" id="94493423"/>
<keyword evidence="1" id="KW-0812">Transmembrane</keyword>
<protein>
    <submittedName>
        <fullName evidence="2">Uncharacterized protein</fullName>
    </submittedName>
</protein>
<evidence type="ECO:0000313" key="3">
    <source>
        <dbReference type="Proteomes" id="UP001303601"/>
    </source>
</evidence>
<keyword evidence="3" id="KW-1185">Reference proteome</keyword>
<keyword evidence="1" id="KW-1133">Transmembrane helix</keyword>
<gene>
    <name evidence="2" type="ORF">R9B83_00890</name>
</gene>
<evidence type="ECO:0000256" key="1">
    <source>
        <dbReference type="SAM" id="Phobius"/>
    </source>
</evidence>
<dbReference type="Proteomes" id="UP001303601">
    <property type="component" value="Chromosome"/>
</dbReference>
<keyword evidence="1" id="KW-0472">Membrane</keyword>